<feature type="compositionally biased region" description="Acidic residues" evidence="1">
    <location>
        <begin position="246"/>
        <end position="272"/>
    </location>
</feature>
<keyword evidence="2" id="KW-0812">Transmembrane</keyword>
<accession>A0ABR3TUH1</accession>
<keyword evidence="4" id="KW-1185">Reference proteome</keyword>
<keyword evidence="2" id="KW-0472">Membrane</keyword>
<evidence type="ECO:0000313" key="4">
    <source>
        <dbReference type="Proteomes" id="UP001521184"/>
    </source>
</evidence>
<evidence type="ECO:0000256" key="2">
    <source>
        <dbReference type="SAM" id="Phobius"/>
    </source>
</evidence>
<proteinExistence type="predicted"/>
<evidence type="ECO:0000313" key="3">
    <source>
        <dbReference type="EMBL" id="KAL1644418.1"/>
    </source>
</evidence>
<feature type="region of interest" description="Disordered" evidence="1">
    <location>
        <begin position="109"/>
        <end position="160"/>
    </location>
</feature>
<gene>
    <name evidence="3" type="ORF">SLS58_004332</name>
</gene>
<organism evidence="3 4">
    <name type="scientific">Diplodia intermedia</name>
    <dbReference type="NCBI Taxonomy" id="856260"/>
    <lineage>
        <taxon>Eukaryota</taxon>
        <taxon>Fungi</taxon>
        <taxon>Dikarya</taxon>
        <taxon>Ascomycota</taxon>
        <taxon>Pezizomycotina</taxon>
        <taxon>Dothideomycetes</taxon>
        <taxon>Dothideomycetes incertae sedis</taxon>
        <taxon>Botryosphaeriales</taxon>
        <taxon>Botryosphaeriaceae</taxon>
        <taxon>Diplodia</taxon>
    </lineage>
</organism>
<feature type="compositionally biased region" description="Low complexity" evidence="1">
    <location>
        <begin position="134"/>
        <end position="143"/>
    </location>
</feature>
<feature type="compositionally biased region" description="Low complexity" evidence="1">
    <location>
        <begin position="109"/>
        <end position="126"/>
    </location>
</feature>
<dbReference type="EMBL" id="JAKEKT020000023">
    <property type="protein sequence ID" value="KAL1644418.1"/>
    <property type="molecule type" value="Genomic_DNA"/>
</dbReference>
<name>A0ABR3TUH1_9PEZI</name>
<feature type="transmembrane region" description="Helical" evidence="2">
    <location>
        <begin position="69"/>
        <end position="88"/>
    </location>
</feature>
<reference evidence="3 4" key="1">
    <citation type="journal article" date="2023" name="Plant Dis.">
        <title>First Report of Diplodia intermedia Causing Canker and Dieback Diseases on Apple Trees in Canada.</title>
        <authorList>
            <person name="Ellouze W."/>
            <person name="Ilyukhin E."/>
            <person name="Sulman M."/>
            <person name="Ali S."/>
        </authorList>
    </citation>
    <scope>NUCLEOTIDE SEQUENCE [LARGE SCALE GENOMIC DNA]</scope>
    <source>
        <strain evidence="3 4">M45-28</strain>
    </source>
</reference>
<dbReference type="Proteomes" id="UP001521184">
    <property type="component" value="Unassembled WGS sequence"/>
</dbReference>
<evidence type="ECO:0000256" key="1">
    <source>
        <dbReference type="SAM" id="MobiDB-lite"/>
    </source>
</evidence>
<comment type="caution">
    <text evidence="3">The sequence shown here is derived from an EMBL/GenBank/DDBJ whole genome shotgun (WGS) entry which is preliminary data.</text>
</comment>
<protein>
    <submittedName>
        <fullName evidence="3">Uncharacterized protein</fullName>
    </submittedName>
</protein>
<keyword evidence="2" id="KW-1133">Transmembrane helix</keyword>
<feature type="region of interest" description="Disordered" evidence="1">
    <location>
        <begin position="230"/>
        <end position="284"/>
    </location>
</feature>
<sequence length="365" mass="39255">MSASTIDVVALTTAATWMTLSGTALSSSIHVLMRVFVGFLVFSAVDLKILEPLTNPDAVDDDEDSRCSLRLTFCWVGLLGLLVAHIVFPGLRRLCSALAVAVPLSQKQQQQQVPGAWPSSRSRLAPSSPPTSPPHSTSASPASSPSPSPDPANDNDNWEADHRAKMGSLPANCFISPAELAARGKRGYTCPSYDDDDSAHGPGPKPVTKPAAKEELFLFGLGLGPRFTLSLPSTIQPAPAPAEKEEKEEEKEDEDKEEEVEKDEDKEEEVEKDEDRVPWTRDGLLDFPSEYDGIRARFFAAGAADAAVIAARGPGAHDDEAEGEVHDVLFPPTPLLVRCQDRGPIGATRSRRRVRVKATGRGSGK</sequence>